<dbReference type="AlphaFoldDB" id="A0A2A2KIA5"/>
<keyword evidence="3" id="KW-1185">Reference proteome</keyword>
<dbReference type="InterPro" id="IPR056675">
    <property type="entry name" value="DUF7773"/>
</dbReference>
<dbReference type="OrthoDB" id="5850587at2759"/>
<comment type="caution">
    <text evidence="2">The sequence shown here is derived from an EMBL/GenBank/DDBJ whole genome shotgun (WGS) entry which is preliminary data.</text>
</comment>
<sequence length="118" mass="13880">MCYSEYYALNRSNTVRQYYDRFCVHVKHCIHRGIDANCQDYQALDKTMQRLFARHHAKTFPKNILHSVFCCCAESLCNSIDHKEVKEKFGLDKPVNLSLIKCEYLLSISSILLFLLLR</sequence>
<reference evidence="2 3" key="1">
    <citation type="journal article" date="2017" name="Curr. Biol.">
        <title>Genome architecture and evolution of a unichromosomal asexual nematode.</title>
        <authorList>
            <person name="Fradin H."/>
            <person name="Zegar C."/>
            <person name="Gutwein M."/>
            <person name="Lucas J."/>
            <person name="Kovtun M."/>
            <person name="Corcoran D."/>
            <person name="Baugh L.R."/>
            <person name="Kiontke K."/>
            <person name="Gunsalus K."/>
            <person name="Fitch D.H."/>
            <person name="Piano F."/>
        </authorList>
    </citation>
    <scope>NUCLEOTIDE SEQUENCE [LARGE SCALE GENOMIC DNA]</scope>
    <source>
        <strain evidence="2">PF1309</strain>
    </source>
</reference>
<protein>
    <recommendedName>
        <fullName evidence="1">DUF7773 domain-containing protein</fullName>
    </recommendedName>
</protein>
<accession>A0A2A2KIA5</accession>
<organism evidence="2 3">
    <name type="scientific">Diploscapter pachys</name>
    <dbReference type="NCBI Taxonomy" id="2018661"/>
    <lineage>
        <taxon>Eukaryota</taxon>
        <taxon>Metazoa</taxon>
        <taxon>Ecdysozoa</taxon>
        <taxon>Nematoda</taxon>
        <taxon>Chromadorea</taxon>
        <taxon>Rhabditida</taxon>
        <taxon>Rhabditina</taxon>
        <taxon>Rhabditomorpha</taxon>
        <taxon>Rhabditoidea</taxon>
        <taxon>Rhabditidae</taxon>
        <taxon>Diploscapter</taxon>
    </lineage>
</organism>
<evidence type="ECO:0000313" key="3">
    <source>
        <dbReference type="Proteomes" id="UP000218231"/>
    </source>
</evidence>
<evidence type="ECO:0000313" key="2">
    <source>
        <dbReference type="EMBL" id="PAV73714.1"/>
    </source>
</evidence>
<evidence type="ECO:0000259" key="1">
    <source>
        <dbReference type="Pfam" id="PF24982"/>
    </source>
</evidence>
<gene>
    <name evidence="2" type="ORF">WR25_04640</name>
</gene>
<dbReference type="Proteomes" id="UP000218231">
    <property type="component" value="Unassembled WGS sequence"/>
</dbReference>
<proteinExistence type="predicted"/>
<dbReference type="Pfam" id="PF24982">
    <property type="entry name" value="DUF7773"/>
    <property type="match status" value="1"/>
</dbReference>
<feature type="domain" description="DUF7773" evidence="1">
    <location>
        <begin position="1"/>
        <end position="91"/>
    </location>
</feature>
<name>A0A2A2KIA5_9BILA</name>
<dbReference type="EMBL" id="LIAE01008543">
    <property type="protein sequence ID" value="PAV73714.1"/>
    <property type="molecule type" value="Genomic_DNA"/>
</dbReference>